<evidence type="ECO:0000256" key="1">
    <source>
        <dbReference type="ARBA" id="ARBA00008439"/>
    </source>
</evidence>
<accession>A0A9W6ESE4</accession>
<comment type="similarity">
    <text evidence="1 2">Belongs to the UPF0473 family.</text>
</comment>
<evidence type="ECO:0000256" key="2">
    <source>
        <dbReference type="HAMAP-Rule" id="MF_01448"/>
    </source>
</evidence>
<reference evidence="3" key="1">
    <citation type="submission" date="2022-07" db="EMBL/GenBank/DDBJ databases">
        <authorList>
            <person name="Kouya T."/>
            <person name="Ishiyama Y."/>
        </authorList>
    </citation>
    <scope>NUCLEOTIDE SEQUENCE</scope>
    <source>
        <strain evidence="3">WR16-4</strain>
    </source>
</reference>
<organism evidence="3 4">
    <name type="scientific">Philodulcilactobacillus myokoensis</name>
    <dbReference type="NCBI Taxonomy" id="2929573"/>
    <lineage>
        <taxon>Bacteria</taxon>
        <taxon>Bacillati</taxon>
        <taxon>Bacillota</taxon>
        <taxon>Bacilli</taxon>
        <taxon>Lactobacillales</taxon>
        <taxon>Lactobacillaceae</taxon>
        <taxon>Philodulcilactobacillus</taxon>
    </lineage>
</organism>
<dbReference type="InterPro" id="IPR009711">
    <property type="entry name" value="UPF0473"/>
</dbReference>
<dbReference type="NCBIfam" id="NF010217">
    <property type="entry name" value="PRK13678.1-4"/>
    <property type="match status" value="1"/>
</dbReference>
<dbReference type="Pfam" id="PF06949">
    <property type="entry name" value="DUF1292"/>
    <property type="match status" value="1"/>
</dbReference>
<dbReference type="PANTHER" id="PTHR40066">
    <property type="entry name" value="UPF0473 PROTEIN CBO2561/CLC_2432"/>
    <property type="match status" value="1"/>
</dbReference>
<proteinExistence type="inferred from homology"/>
<dbReference type="Proteomes" id="UP001144204">
    <property type="component" value="Unassembled WGS sequence"/>
</dbReference>
<dbReference type="RefSeq" id="WP_309297710.1">
    <property type="nucleotide sequence ID" value="NZ_BRPL01000002.1"/>
</dbReference>
<name>A0A9W6ESE4_9LACO</name>
<sequence length="99" mass="11314">MRMNSDAQSDKITMIDKNGNERLFDIILTFKSEDYHRSYILVAPSDQVGTDELHVQAYAMEDGSDPTNPQNGKLLEIHDDKEWDMVESVLNTFSNHAPK</sequence>
<comment type="caution">
    <text evidence="3">The sequence shown here is derived from an EMBL/GenBank/DDBJ whole genome shotgun (WGS) entry which is preliminary data.</text>
</comment>
<reference evidence="3" key="2">
    <citation type="journal article" date="2023" name="PLoS ONE">
        <title>Philodulcilactobacillus myokoensis gen. nov., sp. nov., a fructophilic, acidophilic, and agar-phobic lactic acid bacterium isolated from fermented vegetable extracts.</title>
        <authorList>
            <person name="Kouya T."/>
            <person name="Ishiyama Y."/>
            <person name="Ohashi S."/>
            <person name="Kumakubo R."/>
            <person name="Yamazaki T."/>
            <person name="Otaki T."/>
        </authorList>
    </citation>
    <scope>NUCLEOTIDE SEQUENCE</scope>
    <source>
        <strain evidence="3">WR16-4</strain>
    </source>
</reference>
<evidence type="ECO:0000313" key="3">
    <source>
        <dbReference type="EMBL" id="GLB46685.1"/>
    </source>
</evidence>
<dbReference type="PANTHER" id="PTHR40066:SF1">
    <property type="entry name" value="UPF0473 PROTEIN CBO2561_CLC_2432"/>
    <property type="match status" value="1"/>
</dbReference>
<dbReference type="EMBL" id="BRPL01000002">
    <property type="protein sequence ID" value="GLB46685.1"/>
    <property type="molecule type" value="Genomic_DNA"/>
</dbReference>
<gene>
    <name evidence="3" type="ORF">WR164_06640</name>
</gene>
<dbReference type="AlphaFoldDB" id="A0A9W6ESE4"/>
<dbReference type="HAMAP" id="MF_01448">
    <property type="entry name" value="UPF0473"/>
    <property type="match status" value="1"/>
</dbReference>
<evidence type="ECO:0000313" key="4">
    <source>
        <dbReference type="Proteomes" id="UP001144204"/>
    </source>
</evidence>
<keyword evidence="4" id="KW-1185">Reference proteome</keyword>
<protein>
    <recommendedName>
        <fullName evidence="2">UPF0473 protein WR164_06640</fullName>
    </recommendedName>
</protein>